<evidence type="ECO:0008006" key="3">
    <source>
        <dbReference type="Google" id="ProtNLM"/>
    </source>
</evidence>
<protein>
    <recommendedName>
        <fullName evidence="3">RAD50-interacting protein 1</fullName>
    </recommendedName>
</protein>
<dbReference type="InterPro" id="IPR007528">
    <property type="entry name" value="RINT1_Tip20"/>
</dbReference>
<sequence>MKQADDYAKQINDLLRSPGRTDKKLLKAISTYEEKILDLKQKILLEDGSNLTELYDSAMKLKNRISNLLNSCDTLNHRLTQVTPIASDLLKTAQPYLNKCEESMKKLKLYQLKEFIRYYDSSIDAARLLRDDQLLIEAMKQYSEFVNQVVTRDPESLDTILKEREENENFLAVLSKLAKKFEALLEGMHFPILPSIYLEKLDSESWDDEQLSSFAQSFKRLASLDPLHINVLLAHPLSDVVCLPMQIILKILEKRFCYHFWGNKKTNRVDKPEWFMTQVLQWIRDNDYVLTIVDRDFLSKDGTTYNLRVEFMRGLVLLLIDKLQADLGLSTPKVPRYALEFSLRTSKEQLTAVSGHAVDQSRIDALLSNVEYFGHLVDVILQTDARLTQLAYPADEPRPSDVLSLPEVFSRWLVLENRLATDRLNILLTSPTAWISVDEEQPRPQCADDFVALLQAVGLRGRQLGDKIARTRFLRVQLSLIKAFHDRLVKISQSVMEAPVGSESDVKHERADAGASGGGLTRLFSALSSSYSTRSNKQSNLCLGTAPRVLDWLSENSNRAQSSRWIAVLNAFQHISQTLLELANDQYYVSFWEDSTIRALLRVSDPWMADLGLEDSVVDSGSSDSTDAYSNETLANVGPDGGVFNGAVKLIQERIATMLNETVRIVMDKIRSKSAEYISSRDYWLRASSVSGITGGVNVGSAGLELSGAASVMLITLRDWLFSLSKSIHPKLFSRAWLGIARSMDEFLYKKLILCNRFTPEGAAQLRFDLTHCLYPLFALYTERPEAHFAQTRDACILLNLLRGSAELLRSTLKTSMSSVREDNNPLGPLLELGVYSLTPEEAIVVLSLRATSD</sequence>
<dbReference type="GO" id="GO:0006888">
    <property type="term" value="P:endoplasmic reticulum to Golgi vesicle-mediated transport"/>
    <property type="evidence" value="ECO:0007669"/>
    <property type="project" value="InterPro"/>
</dbReference>
<reference evidence="1" key="1">
    <citation type="submission" date="2024-06" db="EMBL/GenBank/DDBJ databases">
        <authorList>
            <person name="Liu X."/>
            <person name="Lenzi L."/>
            <person name="Haldenby T S."/>
            <person name="Uol C."/>
        </authorList>
    </citation>
    <scope>NUCLEOTIDE SEQUENCE</scope>
</reference>
<name>A0AAV2TK01_CALDB</name>
<dbReference type="EMBL" id="CAXLJL010000334">
    <property type="protein sequence ID" value="CAL5136544.1"/>
    <property type="molecule type" value="Genomic_DNA"/>
</dbReference>
<comment type="caution">
    <text evidence="1">The sequence shown here is derived from an EMBL/GenBank/DDBJ whole genome shotgun (WGS) entry which is preliminary data.</text>
</comment>
<dbReference type="GO" id="GO:0060628">
    <property type="term" value="P:regulation of ER to Golgi vesicle-mediated transport"/>
    <property type="evidence" value="ECO:0007669"/>
    <property type="project" value="TreeGrafter"/>
</dbReference>
<dbReference type="AlphaFoldDB" id="A0AAV2TK01"/>
<organism evidence="1 2">
    <name type="scientific">Calicophoron daubneyi</name>
    <name type="common">Rumen fluke</name>
    <name type="synonym">Paramphistomum daubneyi</name>
    <dbReference type="NCBI Taxonomy" id="300641"/>
    <lineage>
        <taxon>Eukaryota</taxon>
        <taxon>Metazoa</taxon>
        <taxon>Spiralia</taxon>
        <taxon>Lophotrochozoa</taxon>
        <taxon>Platyhelminthes</taxon>
        <taxon>Trematoda</taxon>
        <taxon>Digenea</taxon>
        <taxon>Plagiorchiida</taxon>
        <taxon>Pronocephalata</taxon>
        <taxon>Paramphistomoidea</taxon>
        <taxon>Paramphistomidae</taxon>
        <taxon>Calicophoron</taxon>
    </lineage>
</organism>
<accession>A0AAV2TK01</accession>
<evidence type="ECO:0000313" key="1">
    <source>
        <dbReference type="EMBL" id="CAL5136544.1"/>
    </source>
</evidence>
<dbReference type="Proteomes" id="UP001497525">
    <property type="component" value="Unassembled WGS sequence"/>
</dbReference>
<dbReference type="GO" id="GO:0006890">
    <property type="term" value="P:retrograde vesicle-mediated transport, Golgi to endoplasmic reticulum"/>
    <property type="evidence" value="ECO:0007669"/>
    <property type="project" value="InterPro"/>
</dbReference>
<dbReference type="PANTHER" id="PTHR13520">
    <property type="entry name" value="RAD50-INTERACTING PROTEIN 1 RINT-1"/>
    <property type="match status" value="1"/>
</dbReference>
<dbReference type="PANTHER" id="PTHR13520:SF0">
    <property type="entry name" value="RAD50-INTERACTING PROTEIN 1"/>
    <property type="match status" value="1"/>
</dbReference>
<proteinExistence type="predicted"/>
<dbReference type="Pfam" id="PF04437">
    <property type="entry name" value="RINT1_TIP1"/>
    <property type="match status" value="1"/>
</dbReference>
<evidence type="ECO:0000313" key="2">
    <source>
        <dbReference type="Proteomes" id="UP001497525"/>
    </source>
</evidence>
<gene>
    <name evidence="1" type="ORF">CDAUBV1_LOCUS10681</name>
</gene>
<dbReference type="PROSITE" id="PS51386">
    <property type="entry name" value="RINT1_TIP20"/>
    <property type="match status" value="1"/>
</dbReference>
<dbReference type="GO" id="GO:0070939">
    <property type="term" value="C:Dsl1/NZR complex"/>
    <property type="evidence" value="ECO:0007669"/>
    <property type="project" value="InterPro"/>
</dbReference>